<dbReference type="Proteomes" id="UP000317010">
    <property type="component" value="Unassembled WGS sequence"/>
</dbReference>
<gene>
    <name evidence="3" type="ORF">JN11_00712</name>
</gene>
<organism evidence="3 4">
    <name type="scientific">Mucilaginibacter frigoritolerans</name>
    <dbReference type="NCBI Taxonomy" id="652788"/>
    <lineage>
        <taxon>Bacteria</taxon>
        <taxon>Pseudomonadati</taxon>
        <taxon>Bacteroidota</taxon>
        <taxon>Sphingobacteriia</taxon>
        <taxon>Sphingobacteriales</taxon>
        <taxon>Sphingobacteriaceae</taxon>
        <taxon>Mucilaginibacter</taxon>
    </lineage>
</organism>
<dbReference type="OrthoDB" id="9811006at2"/>
<comment type="caution">
    <text evidence="3">The sequence shown here is derived from an EMBL/GenBank/DDBJ whole genome shotgun (WGS) entry which is preliminary data.</text>
</comment>
<dbReference type="InterPro" id="IPR007372">
    <property type="entry name" value="Lipid/polyisoprenoid-bd_YceI"/>
</dbReference>
<dbReference type="RefSeq" id="WP_144909691.1">
    <property type="nucleotide sequence ID" value="NZ_VLLI01000002.1"/>
</dbReference>
<dbReference type="PANTHER" id="PTHR34406">
    <property type="entry name" value="PROTEIN YCEI"/>
    <property type="match status" value="1"/>
</dbReference>
<evidence type="ECO:0000313" key="4">
    <source>
        <dbReference type="Proteomes" id="UP000317010"/>
    </source>
</evidence>
<keyword evidence="1" id="KW-0732">Signal</keyword>
<dbReference type="PANTHER" id="PTHR34406:SF1">
    <property type="entry name" value="PROTEIN YCEI"/>
    <property type="match status" value="1"/>
</dbReference>
<name>A0A562UD65_9SPHI</name>
<feature type="signal peptide" evidence="1">
    <location>
        <begin position="1"/>
        <end position="19"/>
    </location>
</feature>
<keyword evidence="4" id="KW-1185">Reference proteome</keyword>
<dbReference type="Pfam" id="PF04264">
    <property type="entry name" value="YceI"/>
    <property type="match status" value="1"/>
</dbReference>
<evidence type="ECO:0000313" key="3">
    <source>
        <dbReference type="EMBL" id="TWJ03175.1"/>
    </source>
</evidence>
<feature type="chain" id="PRO_5022185721" evidence="1">
    <location>
        <begin position="20"/>
        <end position="191"/>
    </location>
</feature>
<feature type="domain" description="Lipid/polyisoprenoid-binding YceI-like" evidence="2">
    <location>
        <begin position="22"/>
        <end position="188"/>
    </location>
</feature>
<dbReference type="SUPFAM" id="SSF101874">
    <property type="entry name" value="YceI-like"/>
    <property type="match status" value="1"/>
</dbReference>
<sequence>MKKITILLAIIAIQTTVFAQTTWKNDKMHSHLQFTITHLAINDVDGVFKDFDVTVTTTKPDFSDAVFNLTANVASVNTGVDMRDNHLKTAEFFDVTTYPTITFTSTAITKVSPGKYKLTGKFTLHGVTKTITMDLWYRGTVVNPQSKANDAGFQLTGELKRSDFNLGSKFGPPMLSDEVEIKAVGEFAEAK</sequence>
<dbReference type="InterPro" id="IPR036761">
    <property type="entry name" value="TTHA0802/YceI-like_sf"/>
</dbReference>
<dbReference type="AlphaFoldDB" id="A0A562UD65"/>
<dbReference type="EMBL" id="VLLI01000002">
    <property type="protein sequence ID" value="TWJ03175.1"/>
    <property type="molecule type" value="Genomic_DNA"/>
</dbReference>
<dbReference type="SMART" id="SM00867">
    <property type="entry name" value="YceI"/>
    <property type="match status" value="1"/>
</dbReference>
<protein>
    <submittedName>
        <fullName evidence="3">Polyisoprenoid-binding protein YceI</fullName>
    </submittedName>
</protein>
<evidence type="ECO:0000259" key="2">
    <source>
        <dbReference type="SMART" id="SM00867"/>
    </source>
</evidence>
<dbReference type="Gene3D" id="2.40.128.110">
    <property type="entry name" value="Lipid/polyisoprenoid-binding, YceI-like"/>
    <property type="match status" value="1"/>
</dbReference>
<accession>A0A562UD65</accession>
<proteinExistence type="predicted"/>
<reference evidence="3 4" key="1">
    <citation type="submission" date="2019-07" db="EMBL/GenBank/DDBJ databases">
        <title>Genomic Encyclopedia of Archaeal and Bacterial Type Strains, Phase II (KMG-II): from individual species to whole genera.</title>
        <authorList>
            <person name="Goeker M."/>
        </authorList>
    </citation>
    <scope>NUCLEOTIDE SEQUENCE [LARGE SCALE GENOMIC DNA]</scope>
    <source>
        <strain evidence="3 4">ATCC BAA-1854</strain>
    </source>
</reference>
<evidence type="ECO:0000256" key="1">
    <source>
        <dbReference type="SAM" id="SignalP"/>
    </source>
</evidence>